<keyword evidence="1" id="KW-0472">Membrane</keyword>
<comment type="caution">
    <text evidence="2">The sequence shown here is derived from an EMBL/GenBank/DDBJ whole genome shotgun (WGS) entry which is preliminary data.</text>
</comment>
<organism evidence="2 3">
    <name type="scientific">Komagataeibacter intermedius AF2</name>
    <dbReference type="NCBI Taxonomy" id="1458464"/>
    <lineage>
        <taxon>Bacteria</taxon>
        <taxon>Pseudomonadati</taxon>
        <taxon>Pseudomonadota</taxon>
        <taxon>Alphaproteobacteria</taxon>
        <taxon>Acetobacterales</taxon>
        <taxon>Acetobacteraceae</taxon>
        <taxon>Komagataeibacter</taxon>
    </lineage>
</organism>
<reference evidence="2 3" key="1">
    <citation type="submission" date="2015-07" db="EMBL/GenBank/DDBJ databases">
        <title>Draft Genome Sequence of Komagataeibacter intermedius Strain AF2, Isolated from Kombucha Tea.</title>
        <authorList>
            <person name="Santos R.A."/>
            <person name="Berretta A.A."/>
            <person name="Barud H.S."/>
            <person name="Ribeiro S.J."/>
            <person name="Gonzalez-Garcia L.N."/>
            <person name="Zucchi T.D."/>
            <person name="Goldman G.H."/>
            <person name="Riano-Pachon D.M."/>
        </authorList>
    </citation>
    <scope>NUCLEOTIDE SEQUENCE [LARGE SCALE GENOMIC DNA]</scope>
    <source>
        <strain evidence="2 3">AF2</strain>
    </source>
</reference>
<feature type="transmembrane region" description="Helical" evidence="1">
    <location>
        <begin position="21"/>
        <end position="44"/>
    </location>
</feature>
<name>A0A0N1FLK6_9PROT</name>
<evidence type="ECO:0000256" key="1">
    <source>
        <dbReference type="SAM" id="Phobius"/>
    </source>
</evidence>
<protein>
    <submittedName>
        <fullName evidence="2">Uncharacterized protein</fullName>
    </submittedName>
</protein>
<evidence type="ECO:0000313" key="2">
    <source>
        <dbReference type="EMBL" id="KPH87289.1"/>
    </source>
</evidence>
<evidence type="ECO:0000313" key="3">
    <source>
        <dbReference type="Proteomes" id="UP000031553"/>
    </source>
</evidence>
<keyword evidence="1" id="KW-1133">Transmembrane helix</keyword>
<sequence length="120" mass="14104">MLKNNLSFFKLRPGKNINRTVCLTGVIIPVFIISYCMNVSPVIAGTEENFPYDVTAFFHDADICQYLSGEWDDSLPQKRRNELSSEMNEKCSNIYKRQEYFRKKYVGHKLIMLKLNSYEF</sequence>
<gene>
    <name evidence="2" type="ORF">GLUCOINTEAF2_0202126</name>
</gene>
<dbReference type="EMBL" id="JUFX02000124">
    <property type="protein sequence ID" value="KPH87289.1"/>
    <property type="molecule type" value="Genomic_DNA"/>
</dbReference>
<proteinExistence type="predicted"/>
<accession>A0A0N1FLK6</accession>
<keyword evidence="1" id="KW-0812">Transmembrane</keyword>
<dbReference type="Proteomes" id="UP000031553">
    <property type="component" value="Unassembled WGS sequence"/>
</dbReference>
<dbReference type="AlphaFoldDB" id="A0A0N1FLK6"/>